<comment type="caution">
    <text evidence="5">The sequence shown here is derived from an EMBL/GenBank/DDBJ whole genome shotgun (WGS) entry which is preliminary data.</text>
</comment>
<gene>
    <name evidence="5" type="ORF">EJD97_003001</name>
</gene>
<feature type="coiled-coil region" evidence="4">
    <location>
        <begin position="164"/>
        <end position="222"/>
    </location>
</feature>
<accession>A0A6N2BXN8</accession>
<dbReference type="GO" id="GO:0000118">
    <property type="term" value="C:histone deacetylase complex"/>
    <property type="evidence" value="ECO:0007669"/>
    <property type="project" value="TreeGrafter"/>
</dbReference>
<dbReference type="InterPro" id="IPR039774">
    <property type="entry name" value="Sin3-like"/>
</dbReference>
<comment type="subcellular location">
    <subcellularLocation>
        <location evidence="1 3">Nucleus</location>
    </subcellularLocation>
</comment>
<dbReference type="SUPFAM" id="SSF47762">
    <property type="entry name" value="PAH2 domain"/>
    <property type="match status" value="2"/>
</dbReference>
<evidence type="ECO:0008006" key="6">
    <source>
        <dbReference type="Google" id="ProtNLM"/>
    </source>
</evidence>
<dbReference type="PANTHER" id="PTHR12346:SF38">
    <property type="entry name" value="HISTONE DEACETYLASE INTERACTING DOMAIN-CONTAINING PROTEIN"/>
    <property type="match status" value="1"/>
</dbReference>
<dbReference type="GO" id="GO:0000122">
    <property type="term" value="P:negative regulation of transcription by RNA polymerase II"/>
    <property type="evidence" value="ECO:0007669"/>
    <property type="project" value="TreeGrafter"/>
</dbReference>
<dbReference type="PANTHER" id="PTHR12346">
    <property type="entry name" value="SIN3B-RELATED"/>
    <property type="match status" value="1"/>
</dbReference>
<evidence type="ECO:0000256" key="3">
    <source>
        <dbReference type="PROSITE-ProRule" id="PRU00810"/>
    </source>
</evidence>
<proteinExistence type="predicted"/>
<dbReference type="InterPro" id="IPR036600">
    <property type="entry name" value="PAH_sf"/>
</dbReference>
<sequence length="288" mass="33870">MERSGRTACAVSFVQRLQLHPRIFAQFERAMNDYSTQKLDITHLVSELETLFQFHPDFLTGYRIFLPPHLRATLPPPPPQSPKKKGPSIIVLKPFIEFMNKLQKRFANERGVIVQYLETIRKLKQGKLSNKEAYNEIMRVFGEENQDLMDEFEFLLLGRNGIIRKEKKTKKITMEDEMNSMEDEMFELDVNLSRRKTAEDSAQKLMNSLQQQQHEEEDQQINIDIKFSAVSLGYIRKIYKEEGSSVITRLRDDPTSVLPKILKKLESEEEVLIRKWRDIHEKKKNPCN</sequence>
<dbReference type="InterPro" id="IPR003822">
    <property type="entry name" value="PAH"/>
</dbReference>
<reference evidence="5" key="1">
    <citation type="submission" date="2019-05" db="EMBL/GenBank/DDBJ databases">
        <title>The de novo reference genome and transcriptome assemblies of the wild tomato species Solanum chilense.</title>
        <authorList>
            <person name="Stam R."/>
            <person name="Nosenko T."/>
            <person name="Hoerger A.C."/>
            <person name="Stephan W."/>
            <person name="Seidel M.A."/>
            <person name="Kuhn J.M.M."/>
            <person name="Haberer G."/>
            <person name="Tellier A."/>
        </authorList>
    </citation>
    <scope>NUCLEOTIDE SEQUENCE</scope>
    <source>
        <tissue evidence="5">Mature leaves</tissue>
    </source>
</reference>
<organism evidence="5">
    <name type="scientific">Solanum chilense</name>
    <name type="common">Tomato</name>
    <name type="synonym">Lycopersicon chilense</name>
    <dbReference type="NCBI Taxonomy" id="4083"/>
    <lineage>
        <taxon>Eukaryota</taxon>
        <taxon>Viridiplantae</taxon>
        <taxon>Streptophyta</taxon>
        <taxon>Embryophyta</taxon>
        <taxon>Tracheophyta</taxon>
        <taxon>Spermatophyta</taxon>
        <taxon>Magnoliopsida</taxon>
        <taxon>eudicotyledons</taxon>
        <taxon>Gunneridae</taxon>
        <taxon>Pentapetalae</taxon>
        <taxon>asterids</taxon>
        <taxon>lamiids</taxon>
        <taxon>Solanales</taxon>
        <taxon>Solanaceae</taxon>
        <taxon>Solanoideae</taxon>
        <taxon>Solaneae</taxon>
        <taxon>Solanum</taxon>
        <taxon>Solanum subgen. Lycopersicon</taxon>
    </lineage>
</organism>
<keyword evidence="4" id="KW-0175">Coiled coil</keyword>
<evidence type="ECO:0000256" key="2">
    <source>
        <dbReference type="ARBA" id="ARBA00023242"/>
    </source>
</evidence>
<dbReference type="Gene3D" id="1.20.1160.11">
    <property type="entry name" value="Paired amphipathic helix"/>
    <property type="match status" value="2"/>
</dbReference>
<evidence type="ECO:0000313" key="5">
    <source>
        <dbReference type="EMBL" id="TMW99137.1"/>
    </source>
</evidence>
<dbReference type="EMBL" id="RXGB01001394">
    <property type="protein sequence ID" value="TMW99137.1"/>
    <property type="molecule type" value="Genomic_DNA"/>
</dbReference>
<dbReference type="PROSITE" id="PS51477">
    <property type="entry name" value="PAH"/>
    <property type="match status" value="2"/>
</dbReference>
<protein>
    <recommendedName>
        <fullName evidence="6">Histone deacetylase interacting domain-containing protein</fullName>
    </recommendedName>
</protein>
<name>A0A6N2BXN8_SOLCI</name>
<evidence type="ECO:0000256" key="4">
    <source>
        <dbReference type="SAM" id="Coils"/>
    </source>
</evidence>
<dbReference type="Pfam" id="PF02671">
    <property type="entry name" value="PAH"/>
    <property type="match status" value="1"/>
</dbReference>
<dbReference type="GO" id="GO:0000785">
    <property type="term" value="C:chromatin"/>
    <property type="evidence" value="ECO:0007669"/>
    <property type="project" value="TreeGrafter"/>
</dbReference>
<dbReference type="GO" id="GO:0003714">
    <property type="term" value="F:transcription corepressor activity"/>
    <property type="evidence" value="ECO:0007669"/>
    <property type="project" value="InterPro"/>
</dbReference>
<dbReference type="AlphaFoldDB" id="A0A6N2BXN8"/>
<evidence type="ECO:0000256" key="1">
    <source>
        <dbReference type="ARBA" id="ARBA00004123"/>
    </source>
</evidence>
<keyword evidence="2 3" id="KW-0539">Nucleus</keyword>